<feature type="transmembrane region" description="Helical" evidence="4">
    <location>
        <begin position="177"/>
        <end position="199"/>
    </location>
</feature>
<keyword evidence="7" id="KW-1185">Reference proteome</keyword>
<gene>
    <name evidence="6" type="ORF">GCM10023336_65630</name>
</gene>
<keyword evidence="4" id="KW-0472">Membrane</keyword>
<organism evidence="6 7">
    <name type="scientific">Streptomyces similanensis</name>
    <dbReference type="NCBI Taxonomy" id="1274988"/>
    <lineage>
        <taxon>Bacteria</taxon>
        <taxon>Bacillati</taxon>
        <taxon>Actinomycetota</taxon>
        <taxon>Actinomycetes</taxon>
        <taxon>Kitasatosporales</taxon>
        <taxon>Streptomycetaceae</taxon>
        <taxon>Streptomyces</taxon>
    </lineage>
</organism>
<accession>A0ABP9LH13</accession>
<dbReference type="SUPFAM" id="SSF55874">
    <property type="entry name" value="ATPase domain of HSP90 chaperone/DNA topoisomerase II/histidine kinase"/>
    <property type="match status" value="1"/>
</dbReference>
<dbReference type="RefSeq" id="WP_345671667.1">
    <property type="nucleotide sequence ID" value="NZ_BAABKC010000114.1"/>
</dbReference>
<dbReference type="Proteomes" id="UP001500124">
    <property type="component" value="Unassembled WGS sequence"/>
</dbReference>
<feature type="transmembrane region" description="Helical" evidence="4">
    <location>
        <begin position="127"/>
        <end position="146"/>
    </location>
</feature>
<sequence>MVLGGMRGWQRRNWRDRGKAERVELQSVFTWYATIWVFELTWLGMPVVDGVRHRPVPLVLGGLLLAVGLLQCVAANRLARPALDHYLGRAVLPPRALRGSLVLLALALVLPVVLALVGGIAPWTARLAMGAALLTFGLTYGLLATVPVLVRRSALLAAVLMAVAGLAFRTVPDVLMTGFLVVFAMGMSLLAVRCGAWTLSVLWEAERARETEARLAVAEERLRFGRDLHDVLGRNLAVIALKAELAVRLGRRGRPEAVDQMVEVQRLAQESQREVRAVVRGYREADLAAELAGAQGVLGAAGIDCAITGSAAGLPAPVQSALAWVVREATTNVLRHGDARSCAIALRIDAGRAGLSVENDGAPRSPGGPPGSGLAGLRERLSELDGTLCAGLVAGGRFRLTAEVPLRPAGDAATETAATAEAATTPEAAAIAEAATTPEAAAIAEAAATPEGAAAAEAVSTAVTAKITRASSEVTP</sequence>
<dbReference type="Gene3D" id="3.30.565.10">
    <property type="entry name" value="Histidine kinase-like ATPase, C-terminal domain"/>
    <property type="match status" value="1"/>
</dbReference>
<evidence type="ECO:0000313" key="7">
    <source>
        <dbReference type="Proteomes" id="UP001500124"/>
    </source>
</evidence>
<keyword evidence="4" id="KW-1133">Transmembrane helix</keyword>
<keyword evidence="1" id="KW-0808">Transferase</keyword>
<evidence type="ECO:0000256" key="1">
    <source>
        <dbReference type="ARBA" id="ARBA00022679"/>
    </source>
</evidence>
<name>A0ABP9LH13_9ACTN</name>
<comment type="caution">
    <text evidence="6">The sequence shown here is derived from an EMBL/GenBank/DDBJ whole genome shotgun (WGS) entry which is preliminary data.</text>
</comment>
<evidence type="ECO:0000256" key="2">
    <source>
        <dbReference type="ARBA" id="ARBA00022777"/>
    </source>
</evidence>
<keyword evidence="3" id="KW-0902">Two-component regulatory system</keyword>
<dbReference type="CDD" id="cd16917">
    <property type="entry name" value="HATPase_UhpB-NarQ-NarX-like"/>
    <property type="match status" value="1"/>
</dbReference>
<dbReference type="InterPro" id="IPR011712">
    <property type="entry name" value="Sig_transdc_His_kin_sub3_dim/P"/>
</dbReference>
<evidence type="ECO:0000259" key="5">
    <source>
        <dbReference type="Pfam" id="PF07730"/>
    </source>
</evidence>
<feature type="domain" description="Signal transduction histidine kinase subgroup 3 dimerisation and phosphoacceptor" evidence="5">
    <location>
        <begin position="220"/>
        <end position="287"/>
    </location>
</feature>
<protein>
    <recommendedName>
        <fullName evidence="5">Signal transduction histidine kinase subgroup 3 dimerisation and phosphoacceptor domain-containing protein</fullName>
    </recommendedName>
</protein>
<evidence type="ECO:0000313" key="6">
    <source>
        <dbReference type="EMBL" id="GAA5075955.1"/>
    </source>
</evidence>
<dbReference type="Gene3D" id="1.20.5.1930">
    <property type="match status" value="1"/>
</dbReference>
<evidence type="ECO:0000256" key="4">
    <source>
        <dbReference type="SAM" id="Phobius"/>
    </source>
</evidence>
<feature type="transmembrane region" description="Helical" evidence="4">
    <location>
        <begin position="100"/>
        <end position="121"/>
    </location>
</feature>
<feature type="transmembrane region" description="Helical" evidence="4">
    <location>
        <begin position="153"/>
        <end position="171"/>
    </location>
</feature>
<dbReference type="InterPro" id="IPR036890">
    <property type="entry name" value="HATPase_C_sf"/>
</dbReference>
<keyword evidence="2" id="KW-0418">Kinase</keyword>
<dbReference type="EMBL" id="BAABKC010000114">
    <property type="protein sequence ID" value="GAA5075955.1"/>
    <property type="molecule type" value="Genomic_DNA"/>
</dbReference>
<proteinExistence type="predicted"/>
<dbReference type="PANTHER" id="PTHR24421:SF63">
    <property type="entry name" value="SENSOR HISTIDINE KINASE DESK"/>
    <property type="match status" value="1"/>
</dbReference>
<feature type="transmembrane region" description="Helical" evidence="4">
    <location>
        <begin position="58"/>
        <end position="79"/>
    </location>
</feature>
<keyword evidence="4" id="KW-0812">Transmembrane</keyword>
<feature type="transmembrane region" description="Helical" evidence="4">
    <location>
        <begin position="21"/>
        <end position="38"/>
    </location>
</feature>
<dbReference type="PANTHER" id="PTHR24421">
    <property type="entry name" value="NITRATE/NITRITE SENSOR PROTEIN NARX-RELATED"/>
    <property type="match status" value="1"/>
</dbReference>
<evidence type="ECO:0000256" key="3">
    <source>
        <dbReference type="ARBA" id="ARBA00023012"/>
    </source>
</evidence>
<dbReference type="InterPro" id="IPR050482">
    <property type="entry name" value="Sensor_HK_TwoCompSys"/>
</dbReference>
<dbReference type="Pfam" id="PF07730">
    <property type="entry name" value="HisKA_3"/>
    <property type="match status" value="1"/>
</dbReference>
<reference evidence="7" key="1">
    <citation type="journal article" date="2019" name="Int. J. Syst. Evol. Microbiol.">
        <title>The Global Catalogue of Microorganisms (GCM) 10K type strain sequencing project: providing services to taxonomists for standard genome sequencing and annotation.</title>
        <authorList>
            <consortium name="The Broad Institute Genomics Platform"/>
            <consortium name="The Broad Institute Genome Sequencing Center for Infectious Disease"/>
            <person name="Wu L."/>
            <person name="Ma J."/>
        </authorList>
    </citation>
    <scope>NUCLEOTIDE SEQUENCE [LARGE SCALE GENOMIC DNA]</scope>
    <source>
        <strain evidence="7">JCM 18410</strain>
    </source>
</reference>